<accession>A0A828Z7E0</accession>
<dbReference type="Proteomes" id="UP000001338">
    <property type="component" value="Unassembled WGS sequence"/>
</dbReference>
<sequence length="49" mass="5928">MYAFVDPIPLLMIKENLGENFFVVRKVRFDISRRLPRTYLPNPQFFPKI</sequence>
<dbReference type="AlphaFoldDB" id="A0A828Z7E0"/>
<reference evidence="1 2" key="1">
    <citation type="submission" date="2012-10" db="EMBL/GenBank/DDBJ databases">
        <authorList>
            <person name="Harkins D.M."/>
            <person name="Durkin A.S."/>
            <person name="Brinkac L.M."/>
            <person name="Haft D.H."/>
            <person name="Selengut J.D."/>
            <person name="Sanka R."/>
            <person name="DePew J."/>
            <person name="Purushe J."/>
            <person name="Whelen A.C."/>
            <person name="Vinetz J.M."/>
            <person name="Sutton G.G."/>
            <person name="Nierman W.C."/>
            <person name="Fouts D.E."/>
        </authorList>
    </citation>
    <scope>NUCLEOTIDE SEQUENCE [LARGE SCALE GENOMIC DNA]</scope>
    <source>
        <strain evidence="1 2">2006001853</strain>
    </source>
</reference>
<evidence type="ECO:0000313" key="1">
    <source>
        <dbReference type="EMBL" id="EKR65883.1"/>
    </source>
</evidence>
<evidence type="ECO:0000313" key="2">
    <source>
        <dbReference type="Proteomes" id="UP000001338"/>
    </source>
</evidence>
<dbReference type="EMBL" id="AFLV02000010">
    <property type="protein sequence ID" value="EKR65883.1"/>
    <property type="molecule type" value="Genomic_DNA"/>
</dbReference>
<gene>
    <name evidence="1" type="ORF">LEP1GSC036_4046</name>
</gene>
<name>A0A828Z7E0_9LEPT</name>
<organism evidence="1 2">
    <name type="scientific">Leptospira weilii str. 2006001853</name>
    <dbReference type="NCBI Taxonomy" id="1001589"/>
    <lineage>
        <taxon>Bacteria</taxon>
        <taxon>Pseudomonadati</taxon>
        <taxon>Spirochaetota</taxon>
        <taxon>Spirochaetia</taxon>
        <taxon>Leptospirales</taxon>
        <taxon>Leptospiraceae</taxon>
        <taxon>Leptospira</taxon>
    </lineage>
</organism>
<protein>
    <submittedName>
        <fullName evidence="1">Uncharacterized protein</fullName>
    </submittedName>
</protein>
<comment type="caution">
    <text evidence="1">The sequence shown here is derived from an EMBL/GenBank/DDBJ whole genome shotgun (WGS) entry which is preliminary data.</text>
</comment>
<proteinExistence type="predicted"/>